<gene>
    <name evidence="1" type="ORF">ACFFGX_20630</name>
</gene>
<dbReference type="RefSeq" id="WP_376948927.1">
    <property type="nucleotide sequence ID" value="NZ_CP171449.1"/>
</dbReference>
<evidence type="ECO:0000313" key="2">
    <source>
        <dbReference type="Proteomes" id="UP001589891"/>
    </source>
</evidence>
<sequence length="43" mass="5002">MERNEDFARIRLEQVNAAIRKYFRLDTFVEVLAGADGETQQSL</sequence>
<evidence type="ECO:0000313" key="1">
    <source>
        <dbReference type="EMBL" id="MFC0711844.1"/>
    </source>
</evidence>
<comment type="caution">
    <text evidence="1">The sequence shown here is derived from an EMBL/GenBank/DDBJ whole genome shotgun (WGS) entry which is preliminary data.</text>
</comment>
<name>A0ABV6SQQ3_AZOPA</name>
<accession>A0ABV6SQQ3</accession>
<proteinExistence type="predicted"/>
<dbReference type="EMBL" id="JBHLSS010000138">
    <property type="protein sequence ID" value="MFC0711844.1"/>
    <property type="molecule type" value="Genomic_DNA"/>
</dbReference>
<reference evidence="1 2" key="1">
    <citation type="submission" date="2024-09" db="EMBL/GenBank/DDBJ databases">
        <authorList>
            <person name="Sun Q."/>
            <person name="Mori K."/>
        </authorList>
    </citation>
    <scope>NUCLEOTIDE SEQUENCE [LARGE SCALE GENOMIC DNA]</scope>
    <source>
        <strain evidence="1 2">NCAIM B.01794</strain>
    </source>
</reference>
<organism evidence="1 2">
    <name type="scientific">Azorhizophilus paspali</name>
    <name type="common">Azotobacter paspali</name>
    <dbReference type="NCBI Taxonomy" id="69963"/>
    <lineage>
        <taxon>Bacteria</taxon>
        <taxon>Pseudomonadati</taxon>
        <taxon>Pseudomonadota</taxon>
        <taxon>Gammaproteobacteria</taxon>
        <taxon>Pseudomonadales</taxon>
        <taxon>Pseudomonadaceae</taxon>
        <taxon>Azorhizophilus</taxon>
    </lineage>
</organism>
<keyword evidence="2" id="KW-1185">Reference proteome</keyword>
<dbReference type="Proteomes" id="UP001589891">
    <property type="component" value="Unassembled WGS sequence"/>
</dbReference>
<protein>
    <submittedName>
        <fullName evidence="1">Uncharacterized protein</fullName>
    </submittedName>
</protein>